<dbReference type="InterPro" id="IPR014756">
    <property type="entry name" value="Ig_E-set"/>
</dbReference>
<comment type="subcellular location">
    <subcellularLocation>
        <location evidence="1">Cell envelope</location>
    </subcellularLocation>
</comment>
<evidence type="ECO:0000256" key="6">
    <source>
        <dbReference type="SAM" id="Phobius"/>
    </source>
</evidence>
<organism evidence="9 10">
    <name type="scientific">Pseudarthrobacter siccitolerans</name>
    <dbReference type="NCBI Taxonomy" id="861266"/>
    <lineage>
        <taxon>Bacteria</taxon>
        <taxon>Bacillati</taxon>
        <taxon>Actinomycetota</taxon>
        <taxon>Actinomycetes</taxon>
        <taxon>Micrococcales</taxon>
        <taxon>Micrococcaceae</taxon>
        <taxon>Pseudarthrobacter</taxon>
    </lineage>
</organism>
<evidence type="ECO:0000256" key="4">
    <source>
        <dbReference type="ARBA" id="ARBA00023008"/>
    </source>
</evidence>
<sequence length="207" mass="20636">MKFSLRRARMTGALTAILALTALAGTAPAQAHDALASTSPADGQTITTNPGKVSITLNNAPETGVPGSNTIKVIAPDGHTASSGDISVDGATLSIAADIDHPGKHTVQWRAVSADGHPIEGSFAFTYAAEGETHSEAAAPATSAAAVPATTAAETPAPETQASAPASSQTPDNTGWFIGIGAVLLILVAVGAYLIGRRAKTGTDSTN</sequence>
<dbReference type="InterPro" id="IPR014755">
    <property type="entry name" value="Cu-Rt/internalin_Ig-like"/>
</dbReference>
<dbReference type="PANTHER" id="PTHR34820">
    <property type="entry name" value="INNER MEMBRANE PROTEIN YEBZ"/>
    <property type="match status" value="1"/>
</dbReference>
<evidence type="ECO:0000259" key="8">
    <source>
        <dbReference type="Pfam" id="PF04234"/>
    </source>
</evidence>
<gene>
    <name evidence="9" type="ORF">QFZ36_000327</name>
</gene>
<name>A0ABU0PFN0_9MICC</name>
<feature type="domain" description="CopC" evidence="8">
    <location>
        <begin position="32"/>
        <end position="126"/>
    </location>
</feature>
<proteinExistence type="predicted"/>
<evidence type="ECO:0000256" key="2">
    <source>
        <dbReference type="ARBA" id="ARBA00022723"/>
    </source>
</evidence>
<keyword evidence="10" id="KW-1185">Reference proteome</keyword>
<dbReference type="Pfam" id="PF04234">
    <property type="entry name" value="CopC"/>
    <property type="match status" value="1"/>
</dbReference>
<keyword evidence="3 7" id="KW-0732">Signal</keyword>
<dbReference type="InterPro" id="IPR007348">
    <property type="entry name" value="CopC_dom"/>
</dbReference>
<accession>A0ABU0PFN0</accession>
<dbReference type="SUPFAM" id="SSF81296">
    <property type="entry name" value="E set domains"/>
    <property type="match status" value="1"/>
</dbReference>
<evidence type="ECO:0000313" key="10">
    <source>
        <dbReference type="Proteomes" id="UP001236806"/>
    </source>
</evidence>
<dbReference type="RefSeq" id="WP_306633404.1">
    <property type="nucleotide sequence ID" value="NZ_JAUSXB010000001.1"/>
</dbReference>
<feature type="transmembrane region" description="Helical" evidence="6">
    <location>
        <begin position="175"/>
        <end position="195"/>
    </location>
</feature>
<evidence type="ECO:0000313" key="9">
    <source>
        <dbReference type="EMBL" id="MDQ0672766.1"/>
    </source>
</evidence>
<keyword evidence="6" id="KW-1133">Transmembrane helix</keyword>
<dbReference type="Proteomes" id="UP001236806">
    <property type="component" value="Unassembled WGS sequence"/>
</dbReference>
<evidence type="ECO:0000256" key="3">
    <source>
        <dbReference type="ARBA" id="ARBA00022729"/>
    </source>
</evidence>
<evidence type="ECO:0000256" key="1">
    <source>
        <dbReference type="ARBA" id="ARBA00004196"/>
    </source>
</evidence>
<feature type="region of interest" description="Disordered" evidence="5">
    <location>
        <begin position="134"/>
        <end position="171"/>
    </location>
</feature>
<comment type="caution">
    <text evidence="9">The sequence shown here is derived from an EMBL/GenBank/DDBJ whole genome shotgun (WGS) entry which is preliminary data.</text>
</comment>
<feature type="signal peptide" evidence="7">
    <location>
        <begin position="1"/>
        <end position="31"/>
    </location>
</feature>
<reference evidence="9 10" key="1">
    <citation type="submission" date="2023-07" db="EMBL/GenBank/DDBJ databases">
        <title>Comparative genomics of wheat-associated soil bacteria to identify genetic determinants of phenazine resistance.</title>
        <authorList>
            <person name="Mouncey N."/>
        </authorList>
    </citation>
    <scope>NUCLEOTIDE SEQUENCE [LARGE SCALE GENOMIC DNA]</scope>
    <source>
        <strain evidence="9 10">W1I3</strain>
    </source>
</reference>
<evidence type="ECO:0000256" key="7">
    <source>
        <dbReference type="SAM" id="SignalP"/>
    </source>
</evidence>
<keyword evidence="6" id="KW-0472">Membrane</keyword>
<keyword evidence="2" id="KW-0479">Metal-binding</keyword>
<keyword evidence="6" id="KW-0812">Transmembrane</keyword>
<dbReference type="InterPro" id="IPR032694">
    <property type="entry name" value="CopC/D"/>
</dbReference>
<feature type="compositionally biased region" description="Low complexity" evidence="5">
    <location>
        <begin position="136"/>
        <end position="171"/>
    </location>
</feature>
<feature type="chain" id="PRO_5047139386" evidence="7">
    <location>
        <begin position="32"/>
        <end position="207"/>
    </location>
</feature>
<dbReference type="PANTHER" id="PTHR34820:SF4">
    <property type="entry name" value="INNER MEMBRANE PROTEIN YEBZ"/>
    <property type="match status" value="1"/>
</dbReference>
<keyword evidence="4" id="KW-0186">Copper</keyword>
<protein>
    <submittedName>
        <fullName evidence="9">Methionine-rich copper-binding protein CopC</fullName>
    </submittedName>
</protein>
<dbReference type="EMBL" id="JAUSXB010000001">
    <property type="protein sequence ID" value="MDQ0672766.1"/>
    <property type="molecule type" value="Genomic_DNA"/>
</dbReference>
<dbReference type="Gene3D" id="2.60.40.1220">
    <property type="match status" value="1"/>
</dbReference>
<evidence type="ECO:0000256" key="5">
    <source>
        <dbReference type="SAM" id="MobiDB-lite"/>
    </source>
</evidence>